<comment type="caution">
    <text evidence="1">The sequence shown here is derived from an EMBL/GenBank/DDBJ whole genome shotgun (WGS) entry which is preliminary data.</text>
</comment>
<dbReference type="Proteomes" id="UP000020773">
    <property type="component" value="Unassembled WGS sequence"/>
</dbReference>
<evidence type="ECO:0000313" key="1">
    <source>
        <dbReference type="EMBL" id="EXY87805.1"/>
    </source>
</evidence>
<accession>A0A015X5G2</accession>
<dbReference type="AlphaFoldDB" id="A0A015X5G2"/>
<proteinExistence type="predicted"/>
<gene>
    <name evidence="1" type="ORF">M125_5578</name>
</gene>
<organism evidence="1 2">
    <name type="scientific">Bacteroides fragilis str. 3998T(B)3</name>
    <dbReference type="NCBI Taxonomy" id="1339316"/>
    <lineage>
        <taxon>Bacteria</taxon>
        <taxon>Pseudomonadati</taxon>
        <taxon>Bacteroidota</taxon>
        <taxon>Bacteroidia</taxon>
        <taxon>Bacteroidales</taxon>
        <taxon>Bacteroidaceae</taxon>
        <taxon>Bacteroides</taxon>
    </lineage>
</organism>
<reference evidence="1 2" key="1">
    <citation type="submission" date="2014-02" db="EMBL/GenBank/DDBJ databases">
        <authorList>
            <person name="Sears C."/>
            <person name="Carroll K."/>
            <person name="Sack B.R."/>
            <person name="Qadri F."/>
            <person name="Myers L.L."/>
            <person name="Chung G.-T."/>
            <person name="Escheverria P."/>
            <person name="Fraser C.M."/>
            <person name="Sadzewicz L."/>
            <person name="Shefchek K.A."/>
            <person name="Tallon L."/>
            <person name="Das S.P."/>
            <person name="Daugherty S."/>
            <person name="Mongodin E.F."/>
        </authorList>
    </citation>
    <scope>NUCLEOTIDE SEQUENCE [LARGE SCALE GENOMIC DNA]</scope>
    <source>
        <strain evidence="2">3998T(B)3</strain>
    </source>
</reference>
<protein>
    <submittedName>
        <fullName evidence="1">Uncharacterized protein</fullName>
    </submittedName>
</protein>
<dbReference type="EMBL" id="JGDB01000378">
    <property type="protein sequence ID" value="EXY87805.1"/>
    <property type="molecule type" value="Genomic_DNA"/>
</dbReference>
<sequence>MKTSGHYRNMVHNPCCILCFRRNIQFCFKEIEPHSFQYEADKYRYCKMYQKTHGINPRDSVMIAFSQFHVQKTLGGFCHCGINKRQKCDKAANNIVYSKIVLSQHFQYNPGSI</sequence>
<name>A0A015X5G2_BACFG</name>
<evidence type="ECO:0000313" key="2">
    <source>
        <dbReference type="Proteomes" id="UP000020773"/>
    </source>
</evidence>